<dbReference type="InterPro" id="IPR037104">
    <property type="entry name" value="Annexin_sf"/>
</dbReference>
<dbReference type="InterPro" id="IPR001464">
    <property type="entry name" value="Annexin"/>
</dbReference>
<evidence type="ECO:0000313" key="6">
    <source>
        <dbReference type="Proteomes" id="UP001162483"/>
    </source>
</evidence>
<evidence type="ECO:0000313" key="5">
    <source>
        <dbReference type="EMBL" id="CAI9557677.1"/>
    </source>
</evidence>
<dbReference type="SUPFAM" id="SSF47874">
    <property type="entry name" value="Annexin"/>
    <property type="match status" value="1"/>
</dbReference>
<dbReference type="PANTHER" id="PTHR10502">
    <property type="entry name" value="ANNEXIN"/>
    <property type="match status" value="1"/>
</dbReference>
<evidence type="ECO:0000256" key="3">
    <source>
        <dbReference type="ARBA" id="ARBA00023216"/>
    </source>
</evidence>
<name>A0ABN9CDP7_9NEOB</name>
<sequence length="235" mass="26408">MEDASALEKAITAKGVDEGTIIDILTKRTNEQRQEIKVAYQKQTGKTLEESLKKALSGKLEALMLDLLKTPAQFDAHELKRATKGLGTDEDTLIEICVTRSNQQIKQAKKAYNEEFKTDIEKDIIDDTSGDFQKALLALLKGTRNEECYVDESLADQDAKALFEAGEKHKKADVPVFIAIFCGRSFPHLKKVFEKYSTYSKHDLNKALDLELKGDIEKCLVAIGMYKHFTKILSC</sequence>
<dbReference type="EMBL" id="CATNWA010009261">
    <property type="protein sequence ID" value="CAI9557677.1"/>
    <property type="molecule type" value="Genomic_DNA"/>
</dbReference>
<reference evidence="5" key="1">
    <citation type="submission" date="2023-05" db="EMBL/GenBank/DDBJ databases">
        <authorList>
            <person name="Stuckert A."/>
        </authorList>
    </citation>
    <scope>NUCLEOTIDE SEQUENCE</scope>
</reference>
<comment type="domain">
    <text evidence="4">A pair of annexin repeats may form one binding site for calcium and phospholipid.</text>
</comment>
<keyword evidence="6" id="KW-1185">Reference proteome</keyword>
<dbReference type="Proteomes" id="UP001162483">
    <property type="component" value="Unassembled WGS sequence"/>
</dbReference>
<dbReference type="InterPro" id="IPR018502">
    <property type="entry name" value="Annexin_repeat"/>
</dbReference>
<keyword evidence="4" id="KW-0111">Calcium/phospholipid-binding</keyword>
<proteinExistence type="inferred from homology"/>
<keyword evidence="3 4" id="KW-0041">Annexin</keyword>
<keyword evidence="2 4" id="KW-0677">Repeat</keyword>
<dbReference type="Gene3D" id="1.10.220.10">
    <property type="entry name" value="Annexin"/>
    <property type="match status" value="3"/>
</dbReference>
<gene>
    <name evidence="5" type="ORF">SPARVUS_LOCUS4758495</name>
</gene>
<dbReference type="PROSITE" id="PS00223">
    <property type="entry name" value="ANNEXIN_1"/>
    <property type="match status" value="1"/>
</dbReference>
<comment type="similarity">
    <text evidence="1 4">Belongs to the annexin family.</text>
</comment>
<dbReference type="PROSITE" id="PS51897">
    <property type="entry name" value="ANNEXIN_2"/>
    <property type="match status" value="3"/>
</dbReference>
<accession>A0ABN9CDP7</accession>
<organism evidence="5 6">
    <name type="scientific">Staurois parvus</name>
    <dbReference type="NCBI Taxonomy" id="386267"/>
    <lineage>
        <taxon>Eukaryota</taxon>
        <taxon>Metazoa</taxon>
        <taxon>Chordata</taxon>
        <taxon>Craniata</taxon>
        <taxon>Vertebrata</taxon>
        <taxon>Euteleostomi</taxon>
        <taxon>Amphibia</taxon>
        <taxon>Batrachia</taxon>
        <taxon>Anura</taxon>
        <taxon>Neobatrachia</taxon>
        <taxon>Ranoidea</taxon>
        <taxon>Ranidae</taxon>
        <taxon>Staurois</taxon>
    </lineage>
</organism>
<comment type="caution">
    <text evidence="5">The sequence shown here is derived from an EMBL/GenBank/DDBJ whole genome shotgun (WGS) entry which is preliminary data.</text>
</comment>
<dbReference type="InterPro" id="IPR018252">
    <property type="entry name" value="Annexin_repeat_CS"/>
</dbReference>
<protein>
    <recommendedName>
        <fullName evidence="4">Annexin</fullName>
    </recommendedName>
</protein>
<keyword evidence="4" id="KW-0106">Calcium</keyword>
<evidence type="ECO:0000256" key="2">
    <source>
        <dbReference type="ARBA" id="ARBA00022737"/>
    </source>
</evidence>
<dbReference type="Pfam" id="PF00191">
    <property type="entry name" value="Annexin"/>
    <property type="match status" value="3"/>
</dbReference>
<dbReference type="PANTHER" id="PTHR10502:SF242">
    <property type="entry name" value="ANNEXIN"/>
    <property type="match status" value="1"/>
</dbReference>
<evidence type="ECO:0000256" key="4">
    <source>
        <dbReference type="RuleBase" id="RU003540"/>
    </source>
</evidence>
<evidence type="ECO:0000256" key="1">
    <source>
        <dbReference type="ARBA" id="ARBA00007831"/>
    </source>
</evidence>
<dbReference type="PRINTS" id="PR00196">
    <property type="entry name" value="ANNEXIN"/>
</dbReference>
<dbReference type="SMART" id="SM00335">
    <property type="entry name" value="ANX"/>
    <property type="match status" value="3"/>
</dbReference>